<keyword evidence="6 10" id="KW-0378">Hydrolase</keyword>
<dbReference type="GO" id="GO:0009245">
    <property type="term" value="P:lipid A biosynthetic process"/>
    <property type="evidence" value="ECO:0007669"/>
    <property type="project" value="UniProtKB-UniRule"/>
</dbReference>
<comment type="caution">
    <text evidence="12">The sequence shown here is derived from an EMBL/GenBank/DDBJ whole genome shotgun (WGS) entry which is preliminary data.</text>
</comment>
<keyword evidence="13" id="KW-1185">Reference proteome</keyword>
<dbReference type="GO" id="GO:0005737">
    <property type="term" value="C:cytoplasm"/>
    <property type="evidence" value="ECO:0007669"/>
    <property type="project" value="InterPro"/>
</dbReference>
<gene>
    <name evidence="10" type="primary">lpxH</name>
    <name evidence="12" type="ORF">E4L96_06970</name>
</gene>
<dbReference type="GO" id="GO:0008758">
    <property type="term" value="F:UDP-2,3-diacylglucosamine hydrolase activity"/>
    <property type="evidence" value="ECO:0007669"/>
    <property type="project" value="UniProtKB-UniRule"/>
</dbReference>
<reference evidence="12 13" key="1">
    <citation type="submission" date="2019-03" db="EMBL/GenBank/DDBJ databases">
        <title>Draft Genome Sequence of Massilia arenosa sp. nov., a Novel Massilia Species Isolated from a Sandy-loam Maize Soil.</title>
        <authorList>
            <person name="Raths R."/>
            <person name="Peta V."/>
            <person name="Bucking H."/>
        </authorList>
    </citation>
    <scope>NUCLEOTIDE SEQUENCE [LARGE SCALE GENOMIC DNA]</scope>
    <source>
        <strain evidence="12 13">MC02</strain>
    </source>
</reference>
<feature type="binding site" evidence="10">
    <location>
        <position position="14"/>
    </location>
    <ligand>
        <name>Mn(2+)</name>
        <dbReference type="ChEBI" id="CHEBI:29035"/>
        <label>1</label>
    </ligand>
</feature>
<dbReference type="OrthoDB" id="9783283at2"/>
<evidence type="ECO:0000256" key="7">
    <source>
        <dbReference type="ARBA" id="ARBA00023098"/>
    </source>
</evidence>
<evidence type="ECO:0000256" key="5">
    <source>
        <dbReference type="ARBA" id="ARBA00022723"/>
    </source>
</evidence>
<comment type="subcellular location">
    <subcellularLocation>
        <location evidence="10">Cell inner membrane</location>
        <topology evidence="10">Peripheral membrane protein</topology>
        <orientation evidence="10">Cytoplasmic side</orientation>
    </subcellularLocation>
</comment>
<dbReference type="InterPro" id="IPR029052">
    <property type="entry name" value="Metallo-depent_PP-like"/>
</dbReference>
<dbReference type="NCBIfam" id="TIGR01854">
    <property type="entry name" value="lipid_A_lpxH"/>
    <property type="match status" value="1"/>
</dbReference>
<dbReference type="InterPro" id="IPR010138">
    <property type="entry name" value="UDP-diacylglucosamine_Hdrlase"/>
</dbReference>
<evidence type="ECO:0000256" key="2">
    <source>
        <dbReference type="ARBA" id="ARBA00022516"/>
    </source>
</evidence>
<dbReference type="SUPFAM" id="SSF56300">
    <property type="entry name" value="Metallo-dependent phosphatases"/>
    <property type="match status" value="1"/>
</dbReference>
<keyword evidence="9 10" id="KW-0464">Manganese</keyword>
<evidence type="ECO:0000256" key="9">
    <source>
        <dbReference type="ARBA" id="ARBA00023211"/>
    </source>
</evidence>
<dbReference type="NCBIfam" id="NF003743">
    <property type="entry name" value="PRK05340.1"/>
    <property type="match status" value="1"/>
</dbReference>
<feature type="binding site" evidence="10">
    <location>
        <position position="204"/>
    </location>
    <ligand>
        <name>Mn(2+)</name>
        <dbReference type="ChEBI" id="CHEBI:29035"/>
        <label>1</label>
    </ligand>
</feature>
<comment type="cofactor">
    <cofactor evidence="10">
        <name>Mn(2+)</name>
        <dbReference type="ChEBI" id="CHEBI:29035"/>
    </cofactor>
    <text evidence="10">Binds 2 Mn(2+) ions per subunit in a binuclear metal center.</text>
</comment>
<feature type="binding site" evidence="10">
    <location>
        <position position="86"/>
    </location>
    <ligand>
        <name>Mn(2+)</name>
        <dbReference type="ChEBI" id="CHEBI:29035"/>
        <label>2</label>
    </ligand>
</feature>
<dbReference type="AlphaFoldDB" id="A0A4Y9SJX5"/>
<feature type="binding site" evidence="10">
    <location>
        <position position="167"/>
    </location>
    <ligand>
        <name>substrate</name>
    </ligand>
</feature>
<feature type="binding site" evidence="10">
    <location>
        <begin position="86"/>
        <end position="87"/>
    </location>
    <ligand>
        <name>substrate</name>
    </ligand>
</feature>
<comment type="catalytic activity">
    <reaction evidence="10">
        <text>UDP-2-N,3-O-bis[(3R)-3-hydroxytetradecanoyl]-alpha-D-glucosamine + H2O = 2-N,3-O-bis[(3R)-3-hydroxytetradecanoyl]-alpha-D-glucosaminyl 1-phosphate + UMP + 2 H(+)</text>
        <dbReference type="Rhea" id="RHEA:25213"/>
        <dbReference type="ChEBI" id="CHEBI:15377"/>
        <dbReference type="ChEBI" id="CHEBI:15378"/>
        <dbReference type="ChEBI" id="CHEBI:57865"/>
        <dbReference type="ChEBI" id="CHEBI:57957"/>
        <dbReference type="ChEBI" id="CHEBI:78847"/>
        <dbReference type="EC" id="3.6.1.54"/>
    </reaction>
</comment>
<feature type="binding site" evidence="10">
    <location>
        <position position="121"/>
    </location>
    <ligand>
        <name>Mn(2+)</name>
        <dbReference type="ChEBI" id="CHEBI:29035"/>
        <label>2</label>
    </ligand>
</feature>
<feature type="binding site" evidence="10">
    <location>
        <position position="16"/>
    </location>
    <ligand>
        <name>Mn(2+)</name>
        <dbReference type="ChEBI" id="CHEBI:29035"/>
        <label>1</label>
    </ligand>
</feature>
<keyword evidence="5 10" id="KW-0479">Metal-binding</keyword>
<dbReference type="PANTHER" id="PTHR34990:SF1">
    <property type="entry name" value="UDP-2,3-DIACYLGLUCOSAMINE HYDROLASE"/>
    <property type="match status" value="1"/>
</dbReference>
<evidence type="ECO:0000313" key="13">
    <source>
        <dbReference type="Proteomes" id="UP000298438"/>
    </source>
</evidence>
<dbReference type="RefSeq" id="WP_135206494.1">
    <property type="nucleotide sequence ID" value="NZ_SPVF01000099.1"/>
</dbReference>
<sequence>MTLPARTLALFISDLHLQPSHPSTSEAFFAFLRERAMAASSLYVLGDLFEYWAGDDDLDTLHPQLVARALRAVSDAGVAVYWIGGNRDFLVGPRFAEEAGLTILPEPYVAEIGGHRITLVHGDAQCTDDVRYMAFRHQVRDPEWQAKFLAMPLAQRKQIIAGLREGSKEAQAGKSYEIMDVTPSAVADLYRATGTGIIIHGHTHRPALHESAGQRRYVLPDWDLDNPEPRGGWIAIASDGTITRHRYDGALV</sequence>
<feature type="domain" description="Calcineurin-like phosphoesterase" evidence="11">
    <location>
        <begin position="10"/>
        <end position="206"/>
    </location>
</feature>
<dbReference type="GO" id="GO:0019897">
    <property type="term" value="C:extrinsic component of plasma membrane"/>
    <property type="evidence" value="ECO:0007669"/>
    <property type="project" value="UniProtKB-UniRule"/>
</dbReference>
<dbReference type="Gene3D" id="3.60.21.10">
    <property type="match status" value="1"/>
</dbReference>
<protein>
    <recommendedName>
        <fullName evidence="10">UDP-2,3-diacylglucosamine hydrolase</fullName>
        <ecNumber evidence="10">3.6.1.54</ecNumber>
    </recommendedName>
    <alternativeName>
        <fullName evidence="10">UDP-2,3-diacylglucosamine diphosphatase</fullName>
    </alternativeName>
</protein>
<dbReference type="GO" id="GO:0030145">
    <property type="term" value="F:manganese ion binding"/>
    <property type="evidence" value="ECO:0007669"/>
    <property type="project" value="UniProtKB-UniRule"/>
</dbReference>
<dbReference type="InterPro" id="IPR043461">
    <property type="entry name" value="LpxH-like"/>
</dbReference>
<name>A0A4Y9SJX5_9BURK</name>
<keyword evidence="1 10" id="KW-1003">Cell membrane</keyword>
<organism evidence="12 13">
    <name type="scientific">Zemynaea arenosa</name>
    <dbReference type="NCBI Taxonomy" id="2561931"/>
    <lineage>
        <taxon>Bacteria</taxon>
        <taxon>Pseudomonadati</taxon>
        <taxon>Pseudomonadota</taxon>
        <taxon>Betaproteobacteria</taxon>
        <taxon>Burkholderiales</taxon>
        <taxon>Oxalobacteraceae</taxon>
        <taxon>Telluria group</taxon>
        <taxon>Zemynaea</taxon>
    </lineage>
</organism>
<proteinExistence type="inferred from homology"/>
<dbReference type="UniPathway" id="UPA00359">
    <property type="reaction ID" value="UER00480"/>
</dbReference>
<feature type="binding site" evidence="10">
    <location>
        <position position="171"/>
    </location>
    <ligand>
        <name>substrate</name>
    </ligand>
</feature>
<dbReference type="Pfam" id="PF00149">
    <property type="entry name" value="Metallophos"/>
    <property type="match status" value="1"/>
</dbReference>
<evidence type="ECO:0000256" key="10">
    <source>
        <dbReference type="HAMAP-Rule" id="MF_00575"/>
    </source>
</evidence>
<keyword evidence="2 10" id="KW-0444">Lipid biosynthesis</keyword>
<keyword evidence="4 10" id="KW-0441">Lipid A biosynthesis</keyword>
<dbReference type="HAMAP" id="MF_00575">
    <property type="entry name" value="LpxH"/>
    <property type="match status" value="1"/>
</dbReference>
<dbReference type="Proteomes" id="UP000298438">
    <property type="component" value="Unassembled WGS sequence"/>
</dbReference>
<feature type="binding site" evidence="10">
    <location>
        <position position="174"/>
    </location>
    <ligand>
        <name>substrate</name>
    </ligand>
</feature>
<feature type="binding site" evidence="10">
    <location>
        <position position="47"/>
    </location>
    <ligand>
        <name>Mn(2+)</name>
        <dbReference type="ChEBI" id="CHEBI:29035"/>
        <label>2</label>
    </ligand>
</feature>
<dbReference type="EMBL" id="SPVF01000099">
    <property type="protein sequence ID" value="TFW23139.1"/>
    <property type="molecule type" value="Genomic_DNA"/>
</dbReference>
<evidence type="ECO:0000256" key="8">
    <source>
        <dbReference type="ARBA" id="ARBA00023136"/>
    </source>
</evidence>
<keyword evidence="8 10" id="KW-0472">Membrane</keyword>
<evidence type="ECO:0000259" key="11">
    <source>
        <dbReference type="Pfam" id="PF00149"/>
    </source>
</evidence>
<feature type="binding site" evidence="10">
    <location>
        <position position="202"/>
    </location>
    <ligand>
        <name>substrate</name>
    </ligand>
</feature>
<comment type="function">
    <text evidence="10">Hydrolyzes the pyrophosphate bond of UDP-2,3-diacylglucosamine to yield 2,3-diacylglucosamine 1-phosphate (lipid X) and UMP by catalyzing the attack of water at the alpha-P atom. Involved in the biosynthesis of lipid A, a phosphorylated glycolipid that anchors the lipopolysaccharide to the outer membrane of the cell.</text>
</comment>
<evidence type="ECO:0000256" key="6">
    <source>
        <dbReference type="ARBA" id="ARBA00022801"/>
    </source>
</evidence>
<keyword evidence="7 10" id="KW-0443">Lipid metabolism</keyword>
<evidence type="ECO:0000256" key="3">
    <source>
        <dbReference type="ARBA" id="ARBA00022519"/>
    </source>
</evidence>
<feature type="binding site" evidence="10">
    <location>
        <position position="202"/>
    </location>
    <ligand>
        <name>Mn(2+)</name>
        <dbReference type="ChEBI" id="CHEBI:29035"/>
        <label>2</label>
    </ligand>
</feature>
<evidence type="ECO:0000313" key="12">
    <source>
        <dbReference type="EMBL" id="TFW23139.1"/>
    </source>
</evidence>
<keyword evidence="3 10" id="KW-0997">Cell inner membrane</keyword>
<evidence type="ECO:0000256" key="1">
    <source>
        <dbReference type="ARBA" id="ARBA00022475"/>
    </source>
</evidence>
<dbReference type="PANTHER" id="PTHR34990">
    <property type="entry name" value="UDP-2,3-DIACYLGLUCOSAMINE HYDROLASE-RELATED"/>
    <property type="match status" value="1"/>
</dbReference>
<feature type="binding site" evidence="10">
    <location>
        <position position="129"/>
    </location>
    <ligand>
        <name>substrate</name>
    </ligand>
</feature>
<dbReference type="InterPro" id="IPR004843">
    <property type="entry name" value="Calcineurin-like_PHP"/>
</dbReference>
<comment type="similarity">
    <text evidence="10">Belongs to the LpxH family.</text>
</comment>
<evidence type="ECO:0000256" key="4">
    <source>
        <dbReference type="ARBA" id="ARBA00022556"/>
    </source>
</evidence>
<comment type="pathway">
    <text evidence="10">Glycolipid biosynthesis; lipid IV(A) biosynthesis; lipid IV(A) from (3R)-3-hydroxytetradecanoyl-[acyl-carrier-protein] and UDP-N-acetyl-alpha-D-glucosamine: step 4/6.</text>
</comment>
<dbReference type="CDD" id="cd07398">
    <property type="entry name" value="MPP_YbbF-LpxH"/>
    <property type="match status" value="1"/>
</dbReference>
<dbReference type="EC" id="3.6.1.54" evidence="10"/>
<accession>A0A4Y9SJX5</accession>
<feature type="binding site" evidence="10">
    <location>
        <position position="47"/>
    </location>
    <ligand>
        <name>Mn(2+)</name>
        <dbReference type="ChEBI" id="CHEBI:29035"/>
        <label>1</label>
    </ligand>
</feature>